<evidence type="ECO:0000313" key="1">
    <source>
        <dbReference type="EMBL" id="GHP14240.1"/>
    </source>
</evidence>
<evidence type="ECO:0000313" key="2">
    <source>
        <dbReference type="Proteomes" id="UP000604765"/>
    </source>
</evidence>
<protein>
    <submittedName>
        <fullName evidence="1">Uncharacterized protein</fullName>
    </submittedName>
</protein>
<dbReference type="Proteomes" id="UP000604765">
    <property type="component" value="Unassembled WGS sequence"/>
</dbReference>
<proteinExistence type="predicted"/>
<sequence>MKRIFLALTMLLTAGLLVEQFLNRKRIAAFREQTIRTDKKFFNL</sequence>
<accession>A0ABQ3VZA7</accession>
<reference evidence="1 2" key="1">
    <citation type="journal article" date="2021" name="Int. J. Syst. Evol. Microbiol.">
        <title>Lentilactobacillus fungorum sp. nov., isolated from spent mushroom substrates.</title>
        <authorList>
            <person name="Tohno M."/>
            <person name="Tanizawa Y."/>
            <person name="Kojima Y."/>
            <person name="Sakamoto M."/>
            <person name="Ohkuma M."/>
            <person name="Kobayashi H."/>
        </authorList>
    </citation>
    <scope>NUCLEOTIDE SEQUENCE [LARGE SCALE GENOMIC DNA]</scope>
    <source>
        <strain evidence="1 2">YK48G</strain>
    </source>
</reference>
<dbReference type="RefSeq" id="WP_284692028.1">
    <property type="nucleotide sequence ID" value="NZ_BNJR01000014.1"/>
</dbReference>
<dbReference type="EMBL" id="BNJR01000014">
    <property type="protein sequence ID" value="GHP14240.1"/>
    <property type="molecule type" value="Genomic_DNA"/>
</dbReference>
<gene>
    <name evidence="1" type="ORF">YK48G_16650</name>
</gene>
<name>A0ABQ3VZA7_9LACO</name>
<comment type="caution">
    <text evidence="1">The sequence shown here is derived from an EMBL/GenBank/DDBJ whole genome shotgun (WGS) entry which is preliminary data.</text>
</comment>
<organism evidence="1 2">
    <name type="scientific">Lentilactobacillus fungorum</name>
    <dbReference type="NCBI Taxonomy" id="2201250"/>
    <lineage>
        <taxon>Bacteria</taxon>
        <taxon>Bacillati</taxon>
        <taxon>Bacillota</taxon>
        <taxon>Bacilli</taxon>
        <taxon>Lactobacillales</taxon>
        <taxon>Lactobacillaceae</taxon>
        <taxon>Lentilactobacillus</taxon>
    </lineage>
</organism>
<keyword evidence="2" id="KW-1185">Reference proteome</keyword>